<feature type="region of interest" description="Disordered" evidence="1">
    <location>
        <begin position="44"/>
        <end position="82"/>
    </location>
</feature>
<feature type="compositionally biased region" description="Basic and acidic residues" evidence="1">
    <location>
        <begin position="45"/>
        <end position="60"/>
    </location>
</feature>
<evidence type="ECO:0000313" key="4">
    <source>
        <dbReference type="Proteomes" id="UP000092691"/>
    </source>
</evidence>
<feature type="domain" description="AprE-like beta-barrel" evidence="2">
    <location>
        <begin position="2"/>
        <end position="45"/>
    </location>
</feature>
<reference evidence="3 4" key="1">
    <citation type="submission" date="2016-06" db="EMBL/GenBank/DDBJ databases">
        <title>Microsymbionts genomes from the relict species Vavilovia formosa.</title>
        <authorList>
            <person name="Chirak E."/>
            <person name="Kimeklis A."/>
            <person name="Andronov E."/>
        </authorList>
    </citation>
    <scope>NUCLEOTIDE SEQUENCE [LARGE SCALE GENOMIC DNA]</scope>
    <source>
        <strain evidence="3 4">Vaf10</strain>
    </source>
</reference>
<evidence type="ECO:0000313" key="3">
    <source>
        <dbReference type="EMBL" id="ANP88479.1"/>
    </source>
</evidence>
<proteinExistence type="predicted"/>
<dbReference type="Proteomes" id="UP000092691">
    <property type="component" value="Chromosome"/>
</dbReference>
<dbReference type="InterPro" id="IPR058982">
    <property type="entry name" value="Beta-barrel_AprE"/>
</dbReference>
<dbReference type="EMBL" id="CP016286">
    <property type="protein sequence ID" value="ANP88479.1"/>
    <property type="molecule type" value="Genomic_DNA"/>
</dbReference>
<dbReference type="Pfam" id="PF26002">
    <property type="entry name" value="Beta-barrel_AprE"/>
    <property type="match status" value="1"/>
</dbReference>
<evidence type="ECO:0000256" key="1">
    <source>
        <dbReference type="SAM" id="MobiDB-lite"/>
    </source>
</evidence>
<dbReference type="PRINTS" id="PR01490">
    <property type="entry name" value="RTXTOXIND"/>
</dbReference>
<accession>A0A1B1CFM9</accession>
<name>A0A1B1CFM9_RHILE</name>
<dbReference type="AlphaFoldDB" id="A0A1B1CFM9"/>
<evidence type="ECO:0000259" key="2">
    <source>
        <dbReference type="Pfam" id="PF26002"/>
    </source>
</evidence>
<protein>
    <recommendedName>
        <fullName evidence="2">AprE-like beta-barrel domain-containing protein</fullName>
    </recommendedName>
</protein>
<dbReference type="RefSeq" id="WP_065282254.1">
    <property type="nucleotide sequence ID" value="NZ_CP016286.1"/>
</dbReference>
<sequence length="82" mass="8957">MKKDIGFTTVGQGAVVRLDAFPFTRYGTIAAHVTKIAADAILEPDAARREGDPAARRPETTFDGAETMRTSRFPDITKPEAY</sequence>
<gene>
    <name evidence="3" type="ORF">BA011_23885</name>
</gene>
<organism evidence="3 4">
    <name type="scientific">Rhizobium leguminosarum</name>
    <dbReference type="NCBI Taxonomy" id="384"/>
    <lineage>
        <taxon>Bacteria</taxon>
        <taxon>Pseudomonadati</taxon>
        <taxon>Pseudomonadota</taxon>
        <taxon>Alphaproteobacteria</taxon>
        <taxon>Hyphomicrobiales</taxon>
        <taxon>Rhizobiaceae</taxon>
        <taxon>Rhizobium/Agrobacterium group</taxon>
        <taxon>Rhizobium</taxon>
    </lineage>
</organism>
<dbReference type="OrthoDB" id="9810980at2"/>